<feature type="transmembrane region" description="Helical" evidence="5">
    <location>
        <begin position="313"/>
        <end position="330"/>
    </location>
</feature>
<dbReference type="InterPro" id="IPR011701">
    <property type="entry name" value="MFS"/>
</dbReference>
<evidence type="ECO:0000313" key="7">
    <source>
        <dbReference type="EMBL" id="SNB66568.1"/>
    </source>
</evidence>
<feature type="transmembrane region" description="Helical" evidence="5">
    <location>
        <begin position="166"/>
        <end position="186"/>
    </location>
</feature>
<accession>A0A212R423</accession>
<keyword evidence="3 5" id="KW-1133">Transmembrane helix</keyword>
<evidence type="ECO:0000313" key="8">
    <source>
        <dbReference type="Proteomes" id="UP000197065"/>
    </source>
</evidence>
<sequence length="410" mass="44026">MRAPQKTPPFPEFVILIAAMMGITSMAMDNLLPAFGPIQASFSVSNPNRLQLIVYAYMLGFGLTQLIYGSLSDVIGRRPALMMGMGVFLFGGVMALLAPNFEILILARVIQGMGAAAGRVLSIAIVRDRFEGREMAKVMSLTMMVFIIVPVFAPALGSLVLLMGSWHWIFVSTLMVGVAFAFWFYLRMPETLHPEYRASSLSLTRILAGVHLTLSSRVAVGYATAMALMMGGLMAYVGSSQQIFETEVYGLGGRFPLVFGLIAVAMSIAALLNSRLVGRLGTRRLSHGGLCGYVLVSLLQVIMALVYKGHPPLLLFAVLVAGNQFLFSIVMPNFNSMAMQPLAAVAGTAASFMGCYTTLAGTLFGYLVGRAFDGTVLPLAFGLLAMGGSGLAIVLWTEKGRLFHPQHEPA</sequence>
<dbReference type="Gene3D" id="1.20.1720.10">
    <property type="entry name" value="Multidrug resistance protein D"/>
    <property type="match status" value="1"/>
</dbReference>
<keyword evidence="2 5" id="KW-0812">Transmembrane</keyword>
<feature type="transmembrane region" description="Helical" evidence="5">
    <location>
        <begin position="290"/>
        <end position="307"/>
    </location>
</feature>
<dbReference type="CDD" id="cd17320">
    <property type="entry name" value="MFS_MdfA_MDR_like"/>
    <property type="match status" value="1"/>
</dbReference>
<evidence type="ECO:0000256" key="1">
    <source>
        <dbReference type="ARBA" id="ARBA00004141"/>
    </source>
</evidence>
<feature type="transmembrane region" description="Helical" evidence="5">
    <location>
        <begin position="12"/>
        <end position="32"/>
    </location>
</feature>
<dbReference type="InterPro" id="IPR020846">
    <property type="entry name" value="MFS_dom"/>
</dbReference>
<evidence type="ECO:0000259" key="6">
    <source>
        <dbReference type="PROSITE" id="PS50850"/>
    </source>
</evidence>
<keyword evidence="4 5" id="KW-0472">Membrane</keyword>
<feature type="transmembrane region" description="Helical" evidence="5">
    <location>
        <begin position="52"/>
        <end position="68"/>
    </location>
</feature>
<feature type="transmembrane region" description="Helical" evidence="5">
    <location>
        <begin position="105"/>
        <end position="126"/>
    </location>
</feature>
<dbReference type="PANTHER" id="PTHR23501">
    <property type="entry name" value="MAJOR FACILITATOR SUPERFAMILY"/>
    <property type="match status" value="1"/>
</dbReference>
<dbReference type="SUPFAM" id="SSF103473">
    <property type="entry name" value="MFS general substrate transporter"/>
    <property type="match status" value="1"/>
</dbReference>
<feature type="transmembrane region" description="Helical" evidence="5">
    <location>
        <begin position="342"/>
        <end position="369"/>
    </location>
</feature>
<evidence type="ECO:0000256" key="4">
    <source>
        <dbReference type="ARBA" id="ARBA00023136"/>
    </source>
</evidence>
<dbReference type="EMBL" id="FYEH01000005">
    <property type="protein sequence ID" value="SNB66568.1"/>
    <property type="molecule type" value="Genomic_DNA"/>
</dbReference>
<evidence type="ECO:0000256" key="3">
    <source>
        <dbReference type="ARBA" id="ARBA00022989"/>
    </source>
</evidence>
<evidence type="ECO:0000256" key="2">
    <source>
        <dbReference type="ARBA" id="ARBA00022692"/>
    </source>
</evidence>
<feature type="transmembrane region" description="Helical" evidence="5">
    <location>
        <begin position="257"/>
        <end position="278"/>
    </location>
</feature>
<feature type="transmembrane region" description="Helical" evidence="5">
    <location>
        <begin position="80"/>
        <end position="99"/>
    </location>
</feature>
<feature type="domain" description="Major facilitator superfamily (MFS) profile" evidence="6">
    <location>
        <begin position="13"/>
        <end position="400"/>
    </location>
</feature>
<dbReference type="InterPro" id="IPR036259">
    <property type="entry name" value="MFS_trans_sf"/>
</dbReference>
<keyword evidence="8" id="KW-1185">Reference proteome</keyword>
<gene>
    <name evidence="7" type="ORF">SAMN07250955_105137</name>
</gene>
<proteinExistence type="predicted"/>
<feature type="transmembrane region" description="Helical" evidence="5">
    <location>
        <begin position="138"/>
        <end position="160"/>
    </location>
</feature>
<feature type="transmembrane region" description="Helical" evidence="5">
    <location>
        <begin position="375"/>
        <end position="396"/>
    </location>
</feature>
<dbReference type="AlphaFoldDB" id="A0A212R423"/>
<feature type="transmembrane region" description="Helical" evidence="5">
    <location>
        <begin position="206"/>
        <end position="237"/>
    </location>
</feature>
<reference evidence="7 8" key="1">
    <citation type="submission" date="2017-06" db="EMBL/GenBank/DDBJ databases">
        <authorList>
            <person name="Kim H.J."/>
            <person name="Triplett B.A."/>
        </authorList>
    </citation>
    <scope>NUCLEOTIDE SEQUENCE [LARGE SCALE GENOMIC DNA]</scope>
    <source>
        <strain evidence="7 8">B29T1</strain>
    </source>
</reference>
<dbReference type="RefSeq" id="WP_243389819.1">
    <property type="nucleotide sequence ID" value="NZ_FYEH01000005.1"/>
</dbReference>
<organism evidence="7 8">
    <name type="scientific">Arboricoccus pini</name>
    <dbReference type="NCBI Taxonomy" id="1963835"/>
    <lineage>
        <taxon>Bacteria</taxon>
        <taxon>Pseudomonadati</taxon>
        <taxon>Pseudomonadota</taxon>
        <taxon>Alphaproteobacteria</taxon>
        <taxon>Geminicoccales</taxon>
        <taxon>Geminicoccaceae</taxon>
        <taxon>Arboricoccus</taxon>
    </lineage>
</organism>
<comment type="subcellular location">
    <subcellularLocation>
        <location evidence="1">Membrane</location>
        <topology evidence="1">Multi-pass membrane protein</topology>
    </subcellularLocation>
</comment>
<dbReference type="GO" id="GO:0022857">
    <property type="term" value="F:transmembrane transporter activity"/>
    <property type="evidence" value="ECO:0007669"/>
    <property type="project" value="InterPro"/>
</dbReference>
<protein>
    <submittedName>
        <fullName evidence="7">MFS transporter, DHA1 family, bicyclomycin/chloramphenicol resistance protein</fullName>
    </submittedName>
</protein>
<evidence type="ECO:0000256" key="5">
    <source>
        <dbReference type="SAM" id="Phobius"/>
    </source>
</evidence>
<name>A0A212R423_9PROT</name>
<dbReference type="PROSITE" id="PS50850">
    <property type="entry name" value="MFS"/>
    <property type="match status" value="1"/>
</dbReference>
<dbReference type="Pfam" id="PF07690">
    <property type="entry name" value="MFS_1"/>
    <property type="match status" value="1"/>
</dbReference>
<dbReference type="Proteomes" id="UP000197065">
    <property type="component" value="Unassembled WGS sequence"/>
</dbReference>
<dbReference type="GO" id="GO:0005886">
    <property type="term" value="C:plasma membrane"/>
    <property type="evidence" value="ECO:0007669"/>
    <property type="project" value="TreeGrafter"/>
</dbReference>